<sequence length="297" mass="31500">MTGMTGREDIRKFLSGEAACILVEVSGAAGSTPRDTDAWMLVSKERTFATIGGGQLEYMAIDHARRLLKGTAADDRLTIPLGPEIGQCCGGRVALAFTAVDPETRAALIERSDTEIARRPHVYVFGAGHVGDALALALSFVPVRTVLVDTREDELSAVGVQGIETCLTAMPEAVVRDAPPGSAFVILTHDHALDFLIAAEALGREDASYVGMIGSKTKRATFRNWLSRDVGRPELFGRLVCPIGGSAVKDKRPAVIAALAAAEIMTAVLTQQPKGTLADEPKKADMRVSTGTVSSRK</sequence>
<dbReference type="PANTHER" id="PTHR30388">
    <property type="entry name" value="ALDEHYDE OXIDOREDUCTASE MOLYBDENUM COFACTOR ASSEMBLY PROTEIN"/>
    <property type="match status" value="1"/>
</dbReference>
<dbReference type="Proteomes" id="UP000237511">
    <property type="component" value="Unassembled WGS sequence"/>
</dbReference>
<dbReference type="InterPro" id="IPR027051">
    <property type="entry name" value="XdhC_Rossmann_dom"/>
</dbReference>
<dbReference type="Pfam" id="PF02625">
    <property type="entry name" value="XdhC_CoxI"/>
    <property type="match status" value="1"/>
</dbReference>
<protein>
    <submittedName>
        <fullName evidence="4">Xanthine dehydrogenase accessory protein XdhC</fullName>
    </submittedName>
</protein>
<comment type="caution">
    <text evidence="4">The sequence shown here is derived from an EMBL/GenBank/DDBJ whole genome shotgun (WGS) entry which is preliminary data.</text>
</comment>
<dbReference type="InterPro" id="IPR036291">
    <property type="entry name" value="NAD(P)-bd_dom_sf"/>
</dbReference>
<feature type="domain" description="XdhC- CoxI" evidence="2">
    <location>
        <begin position="18"/>
        <end position="70"/>
    </location>
</feature>
<feature type="compositionally biased region" description="Basic and acidic residues" evidence="1">
    <location>
        <begin position="277"/>
        <end position="286"/>
    </location>
</feature>
<evidence type="ECO:0000259" key="3">
    <source>
        <dbReference type="Pfam" id="PF13478"/>
    </source>
</evidence>
<name>A0A2S3YS48_9HYPH</name>
<reference evidence="4 5" key="1">
    <citation type="journal article" date="2014" name="Syst. Appl. Microbiol.">
        <title>Microsymbionts of Phaseolus vulgaris in acid and alkaline soils of Mexico.</title>
        <authorList>
            <person name="Verastegui-Valdes M.M."/>
            <person name="Zhang Y.J."/>
            <person name="Rivera-Orduna F.N."/>
            <person name="Cheng H.P."/>
            <person name="Sui X.H."/>
            <person name="Wang E.T."/>
        </authorList>
    </citation>
    <scope>NUCLEOTIDE SEQUENCE [LARGE SCALE GENOMIC DNA]</scope>
    <source>
        <strain evidence="4 5">FG01</strain>
    </source>
</reference>
<dbReference type="PANTHER" id="PTHR30388:SF6">
    <property type="entry name" value="XANTHINE DEHYDROGENASE SUBUNIT A-RELATED"/>
    <property type="match status" value="1"/>
</dbReference>
<dbReference type="AlphaFoldDB" id="A0A2S3YS48"/>
<evidence type="ECO:0000259" key="2">
    <source>
        <dbReference type="Pfam" id="PF02625"/>
    </source>
</evidence>
<evidence type="ECO:0000313" key="5">
    <source>
        <dbReference type="Proteomes" id="UP000237511"/>
    </source>
</evidence>
<dbReference type="InterPro" id="IPR014308">
    <property type="entry name" value="Xanthine_DH_XdhC"/>
</dbReference>
<dbReference type="Gene3D" id="3.40.50.720">
    <property type="entry name" value="NAD(P)-binding Rossmann-like Domain"/>
    <property type="match status" value="1"/>
</dbReference>
<feature type="region of interest" description="Disordered" evidence="1">
    <location>
        <begin position="276"/>
        <end position="297"/>
    </location>
</feature>
<dbReference type="InterPro" id="IPR052698">
    <property type="entry name" value="MoCofactor_Util/Proc"/>
</dbReference>
<dbReference type="SUPFAM" id="SSF51735">
    <property type="entry name" value="NAD(P)-binding Rossmann-fold domains"/>
    <property type="match status" value="1"/>
</dbReference>
<dbReference type="NCBIfam" id="TIGR02964">
    <property type="entry name" value="xanthine_xdhC"/>
    <property type="match status" value="1"/>
</dbReference>
<gene>
    <name evidence="4" type="ORF">ATY31_08150</name>
</gene>
<proteinExistence type="predicted"/>
<dbReference type="EMBL" id="LODU01000012">
    <property type="protein sequence ID" value="POH34415.1"/>
    <property type="molecule type" value="Genomic_DNA"/>
</dbReference>
<dbReference type="Pfam" id="PF13478">
    <property type="entry name" value="XdhC_C"/>
    <property type="match status" value="1"/>
</dbReference>
<feature type="domain" description="XdhC Rossmann" evidence="3">
    <location>
        <begin position="122"/>
        <end position="264"/>
    </location>
</feature>
<accession>A0A2S3YS48</accession>
<organism evidence="4 5">
    <name type="scientific">Sinorhizobium americanum</name>
    <dbReference type="NCBI Taxonomy" id="194963"/>
    <lineage>
        <taxon>Bacteria</taxon>
        <taxon>Pseudomonadati</taxon>
        <taxon>Pseudomonadota</taxon>
        <taxon>Alphaproteobacteria</taxon>
        <taxon>Hyphomicrobiales</taxon>
        <taxon>Rhizobiaceae</taxon>
        <taxon>Sinorhizobium/Ensifer group</taxon>
        <taxon>Sinorhizobium</taxon>
    </lineage>
</organism>
<evidence type="ECO:0000256" key="1">
    <source>
        <dbReference type="SAM" id="MobiDB-lite"/>
    </source>
</evidence>
<evidence type="ECO:0000313" key="4">
    <source>
        <dbReference type="EMBL" id="POH34415.1"/>
    </source>
</evidence>
<dbReference type="InterPro" id="IPR003777">
    <property type="entry name" value="XdhC_CoxI"/>
</dbReference>